<protein>
    <submittedName>
        <fullName evidence="1">Uncharacterized protein</fullName>
    </submittedName>
</protein>
<keyword evidence="2" id="KW-1185">Reference proteome</keyword>
<evidence type="ECO:0000313" key="1">
    <source>
        <dbReference type="EMBL" id="GES11083.1"/>
    </source>
</evidence>
<dbReference type="AlphaFoldDB" id="A0A5M3WWY3"/>
<dbReference type="RefSeq" id="WP_155356465.1">
    <property type="nucleotide sequence ID" value="NZ_BAAAHL010000036.1"/>
</dbReference>
<organism evidence="1 2">
    <name type="scientific">Acrocarpospora macrocephala</name>
    <dbReference type="NCBI Taxonomy" id="150177"/>
    <lineage>
        <taxon>Bacteria</taxon>
        <taxon>Bacillati</taxon>
        <taxon>Actinomycetota</taxon>
        <taxon>Actinomycetes</taxon>
        <taxon>Streptosporangiales</taxon>
        <taxon>Streptosporangiaceae</taxon>
        <taxon>Acrocarpospora</taxon>
    </lineage>
</organism>
<accession>A0A5M3WWY3</accession>
<dbReference type="EMBL" id="BLAE01000026">
    <property type="protein sequence ID" value="GES11083.1"/>
    <property type="molecule type" value="Genomic_DNA"/>
</dbReference>
<sequence>MIGDEDLADMVDRTRRLRQGFAGTAPRAWDPATAGAELTVQLGHVALCVARRRGMDVSAYEDAARPIGDLGDELADVTLAALSISVLADVPPAHIELSRTAASESEIETLLLLLVCAGQAAEAGLVTAGYRHQPTGTPVLLPQASAATVTAAAQFAGLLGLDLPAEFRAMYADASGFLTSYRDGDAR</sequence>
<reference evidence="1 2" key="1">
    <citation type="submission" date="2019-10" db="EMBL/GenBank/DDBJ databases">
        <title>Whole genome shotgun sequence of Acrocarpospora macrocephala NBRC 16266.</title>
        <authorList>
            <person name="Ichikawa N."/>
            <person name="Kimura A."/>
            <person name="Kitahashi Y."/>
            <person name="Komaki H."/>
            <person name="Oguchi A."/>
        </authorList>
    </citation>
    <scope>NUCLEOTIDE SEQUENCE [LARGE SCALE GENOMIC DNA]</scope>
    <source>
        <strain evidence="1 2">NBRC 16266</strain>
    </source>
</reference>
<proteinExistence type="predicted"/>
<gene>
    <name evidence="1" type="ORF">Amac_046800</name>
</gene>
<evidence type="ECO:0000313" key="2">
    <source>
        <dbReference type="Proteomes" id="UP000331127"/>
    </source>
</evidence>
<dbReference type="Proteomes" id="UP000331127">
    <property type="component" value="Unassembled WGS sequence"/>
</dbReference>
<dbReference type="OrthoDB" id="3700744at2"/>
<name>A0A5M3WWY3_9ACTN</name>
<comment type="caution">
    <text evidence="1">The sequence shown here is derived from an EMBL/GenBank/DDBJ whole genome shotgun (WGS) entry which is preliminary data.</text>
</comment>